<evidence type="ECO:0000313" key="6">
    <source>
        <dbReference type="Proteomes" id="UP000664859"/>
    </source>
</evidence>
<evidence type="ECO:0000256" key="1">
    <source>
        <dbReference type="ARBA" id="ARBA00004123"/>
    </source>
</evidence>
<dbReference type="Proteomes" id="UP000664859">
    <property type="component" value="Unassembled WGS sequence"/>
</dbReference>
<sequence length="143" mass="16106">MDFTAQPPPYGQEPYEYQARDEEVQEPPPPHNAVYDAQLPKKASAPKRALPSKSSVPYSQQLELAFPKGKVKSIMRLAGDDIEKISNEAISLVGKASECFLEKYAQDCWTVATDNRRRVIQYQDLRQTHLSSEALVFLRGVVP</sequence>
<dbReference type="Gene3D" id="1.10.20.10">
    <property type="entry name" value="Histone, subunit A"/>
    <property type="match status" value="1"/>
</dbReference>
<dbReference type="PANTHER" id="PTHR10252:SF54">
    <property type="entry name" value="CHROMATIN ACCESSIBILITY COMPLEX PROTEIN 1"/>
    <property type="match status" value="1"/>
</dbReference>
<dbReference type="GO" id="GO:0006355">
    <property type="term" value="P:regulation of DNA-templated transcription"/>
    <property type="evidence" value="ECO:0007669"/>
    <property type="project" value="TreeGrafter"/>
</dbReference>
<accession>A0A835YPZ2</accession>
<dbReference type="GO" id="GO:0005634">
    <property type="term" value="C:nucleus"/>
    <property type="evidence" value="ECO:0007669"/>
    <property type="project" value="UniProtKB-SubCell"/>
</dbReference>
<evidence type="ECO:0000256" key="3">
    <source>
        <dbReference type="SAM" id="MobiDB-lite"/>
    </source>
</evidence>
<dbReference type="PANTHER" id="PTHR10252">
    <property type="entry name" value="HISTONE-LIKE TRANSCRIPTION FACTOR CCAAT-RELATED"/>
    <property type="match status" value="1"/>
</dbReference>
<comment type="subcellular location">
    <subcellularLocation>
        <location evidence="1">Nucleus</location>
    </subcellularLocation>
</comment>
<feature type="region of interest" description="Disordered" evidence="3">
    <location>
        <begin position="1"/>
        <end position="54"/>
    </location>
</feature>
<name>A0A835YPZ2_9STRA</name>
<dbReference type="EMBL" id="JAFCMP010000511">
    <property type="protein sequence ID" value="KAG5178941.1"/>
    <property type="molecule type" value="Genomic_DNA"/>
</dbReference>
<dbReference type="InterPro" id="IPR009072">
    <property type="entry name" value="Histone-fold"/>
</dbReference>
<evidence type="ECO:0000256" key="2">
    <source>
        <dbReference type="ARBA" id="ARBA00023242"/>
    </source>
</evidence>
<dbReference type="GO" id="GO:0046982">
    <property type="term" value="F:protein heterodimerization activity"/>
    <property type="evidence" value="ECO:0007669"/>
    <property type="project" value="InterPro"/>
</dbReference>
<dbReference type="SUPFAM" id="SSF47113">
    <property type="entry name" value="Histone-fold"/>
    <property type="match status" value="1"/>
</dbReference>
<dbReference type="Pfam" id="PF00808">
    <property type="entry name" value="CBFD_NFYB_HMF"/>
    <property type="match status" value="1"/>
</dbReference>
<evidence type="ECO:0000313" key="5">
    <source>
        <dbReference type="EMBL" id="KAG5178941.1"/>
    </source>
</evidence>
<dbReference type="InterPro" id="IPR050568">
    <property type="entry name" value="Transcr_DNA_Rep_Reg"/>
</dbReference>
<organism evidence="5 6">
    <name type="scientific">Tribonema minus</name>
    <dbReference type="NCBI Taxonomy" id="303371"/>
    <lineage>
        <taxon>Eukaryota</taxon>
        <taxon>Sar</taxon>
        <taxon>Stramenopiles</taxon>
        <taxon>Ochrophyta</taxon>
        <taxon>PX clade</taxon>
        <taxon>Xanthophyceae</taxon>
        <taxon>Tribonematales</taxon>
        <taxon>Tribonemataceae</taxon>
        <taxon>Tribonema</taxon>
    </lineage>
</organism>
<keyword evidence="2" id="KW-0539">Nucleus</keyword>
<evidence type="ECO:0000259" key="4">
    <source>
        <dbReference type="Pfam" id="PF00808"/>
    </source>
</evidence>
<feature type="domain" description="Transcription factor CBF/NF-Y/archaeal histone" evidence="4">
    <location>
        <begin position="66"/>
        <end position="127"/>
    </location>
</feature>
<dbReference type="GO" id="GO:0000976">
    <property type="term" value="F:transcription cis-regulatory region binding"/>
    <property type="evidence" value="ECO:0007669"/>
    <property type="project" value="TreeGrafter"/>
</dbReference>
<reference evidence="5" key="1">
    <citation type="submission" date="2021-02" db="EMBL/GenBank/DDBJ databases">
        <title>First Annotated Genome of the Yellow-green Alga Tribonema minus.</title>
        <authorList>
            <person name="Mahan K.M."/>
        </authorList>
    </citation>
    <scope>NUCLEOTIDE SEQUENCE</scope>
    <source>
        <strain evidence="5">UTEX B ZZ1240</strain>
    </source>
</reference>
<protein>
    <recommendedName>
        <fullName evidence="4">Transcription factor CBF/NF-Y/archaeal histone domain-containing protein</fullName>
    </recommendedName>
</protein>
<dbReference type="InterPro" id="IPR003958">
    <property type="entry name" value="CBFA_NFYB_domain"/>
</dbReference>
<proteinExistence type="predicted"/>
<dbReference type="AlphaFoldDB" id="A0A835YPZ2"/>
<keyword evidence="6" id="KW-1185">Reference proteome</keyword>
<comment type="caution">
    <text evidence="5">The sequence shown here is derived from an EMBL/GenBank/DDBJ whole genome shotgun (WGS) entry which is preliminary data.</text>
</comment>
<gene>
    <name evidence="5" type="ORF">JKP88DRAFT_225014</name>
</gene>
<dbReference type="OrthoDB" id="1291358at2759"/>
<feature type="compositionally biased region" description="Pro residues" evidence="3">
    <location>
        <begin position="1"/>
        <end position="11"/>
    </location>
</feature>